<organism evidence="1 2">
    <name type="scientific">Paucidesulfovibrio gracilis DSM 16080</name>
    <dbReference type="NCBI Taxonomy" id="1121449"/>
    <lineage>
        <taxon>Bacteria</taxon>
        <taxon>Pseudomonadati</taxon>
        <taxon>Thermodesulfobacteriota</taxon>
        <taxon>Desulfovibrionia</taxon>
        <taxon>Desulfovibrionales</taxon>
        <taxon>Desulfovibrionaceae</taxon>
        <taxon>Paucidesulfovibrio</taxon>
    </lineage>
</organism>
<dbReference type="OrthoDB" id="9798250at2"/>
<keyword evidence="2" id="KW-1185">Reference proteome</keyword>
<dbReference type="Pfam" id="PF09837">
    <property type="entry name" value="DUF2064"/>
    <property type="match status" value="1"/>
</dbReference>
<evidence type="ECO:0008006" key="3">
    <source>
        <dbReference type="Google" id="ProtNLM"/>
    </source>
</evidence>
<dbReference type="EMBL" id="FUYC01000001">
    <property type="protein sequence ID" value="SKA71758.1"/>
    <property type="molecule type" value="Genomic_DNA"/>
</dbReference>
<sequence length="225" mass="25092">MNSQCVLLFVEYPEPGMVKTRLAADVGAEPAARLARAMAEDALAAVQALAETDLILCFAPKRREREMRHWLGREQKYWPQEGGDEGKRRNHAVTSAFRRGYERVAIVDTDVPEMHAEAVAQALDSLRKYPSCLGPARGGGYWLIGFAASAYSPGVFHGIPWRTAQEFERTLHYLESRELVPFRASTYQEVNTLAGWRSLARSGGIRPGTRTRMETDRVLGAQAAQ</sequence>
<dbReference type="AlphaFoldDB" id="A0A1T4W3W5"/>
<evidence type="ECO:0000313" key="1">
    <source>
        <dbReference type="EMBL" id="SKA71758.1"/>
    </source>
</evidence>
<dbReference type="NCBIfam" id="TIGR04282">
    <property type="entry name" value="glyco_like_cofC"/>
    <property type="match status" value="1"/>
</dbReference>
<dbReference type="SUPFAM" id="SSF53448">
    <property type="entry name" value="Nucleotide-diphospho-sugar transferases"/>
    <property type="match status" value="1"/>
</dbReference>
<dbReference type="InterPro" id="IPR029044">
    <property type="entry name" value="Nucleotide-diphossugar_trans"/>
</dbReference>
<dbReference type="RefSeq" id="WP_159447094.1">
    <property type="nucleotide sequence ID" value="NZ_FUYC01000001.1"/>
</dbReference>
<dbReference type="Proteomes" id="UP000190027">
    <property type="component" value="Unassembled WGS sequence"/>
</dbReference>
<name>A0A1T4W3W5_9BACT</name>
<protein>
    <recommendedName>
        <fullName evidence="3">Glycosyltransferase</fullName>
    </recommendedName>
</protein>
<proteinExistence type="predicted"/>
<evidence type="ECO:0000313" key="2">
    <source>
        <dbReference type="Proteomes" id="UP000190027"/>
    </source>
</evidence>
<accession>A0A1T4W3W5</accession>
<dbReference type="PANTHER" id="PTHR36529">
    <property type="entry name" value="SLL1095 PROTEIN"/>
    <property type="match status" value="1"/>
</dbReference>
<dbReference type="Gene3D" id="3.90.550.10">
    <property type="entry name" value="Spore Coat Polysaccharide Biosynthesis Protein SpsA, Chain A"/>
    <property type="match status" value="1"/>
</dbReference>
<dbReference type="PANTHER" id="PTHR36529:SF1">
    <property type="entry name" value="GLYCOSYLTRANSFERASE"/>
    <property type="match status" value="1"/>
</dbReference>
<gene>
    <name evidence="1" type="ORF">SAMN02745704_00201</name>
</gene>
<reference evidence="1 2" key="1">
    <citation type="submission" date="2017-02" db="EMBL/GenBank/DDBJ databases">
        <authorList>
            <person name="Peterson S.W."/>
        </authorList>
    </citation>
    <scope>NUCLEOTIDE SEQUENCE [LARGE SCALE GENOMIC DNA]</scope>
    <source>
        <strain evidence="1 2">DSM 16080</strain>
    </source>
</reference>
<dbReference type="InterPro" id="IPR018641">
    <property type="entry name" value="Trfase_1_rSAM/seldom-assoc"/>
</dbReference>
<dbReference type="STRING" id="1121449.SAMN02745704_00201"/>